<dbReference type="Proteomes" id="UP000289792">
    <property type="component" value="Unassembled WGS sequence"/>
</dbReference>
<dbReference type="GO" id="GO:0016740">
    <property type="term" value="F:transferase activity"/>
    <property type="evidence" value="ECO:0007669"/>
    <property type="project" value="UniProtKB-KW"/>
</dbReference>
<dbReference type="OrthoDB" id="526037at2"/>
<feature type="domain" description="Aminoglycoside phosphotransferase" evidence="1">
    <location>
        <begin position="22"/>
        <end position="262"/>
    </location>
</feature>
<comment type="caution">
    <text evidence="2">The sequence shown here is derived from an EMBL/GenBank/DDBJ whole genome shotgun (WGS) entry which is preliminary data.</text>
</comment>
<protein>
    <submittedName>
        <fullName evidence="2">Aminoglycoside phosphotransferase family protein</fullName>
    </submittedName>
</protein>
<dbReference type="PANTHER" id="PTHR21064">
    <property type="entry name" value="AMINOGLYCOSIDE PHOSPHOTRANSFERASE DOMAIN-CONTAINING PROTEIN-RELATED"/>
    <property type="match status" value="1"/>
</dbReference>
<proteinExistence type="predicted"/>
<evidence type="ECO:0000259" key="1">
    <source>
        <dbReference type="Pfam" id="PF01636"/>
    </source>
</evidence>
<dbReference type="AlphaFoldDB" id="A0A4Q0XHH7"/>
<dbReference type="RefSeq" id="WP_129017840.1">
    <property type="nucleotide sequence ID" value="NZ_SDDZ01000007.1"/>
</dbReference>
<evidence type="ECO:0000313" key="3">
    <source>
        <dbReference type="Proteomes" id="UP000289792"/>
    </source>
</evidence>
<evidence type="ECO:0000313" key="2">
    <source>
        <dbReference type="EMBL" id="RXJ49439.1"/>
    </source>
</evidence>
<keyword evidence="3" id="KW-1185">Reference proteome</keyword>
<dbReference type="PANTHER" id="PTHR21064:SF5">
    <property type="entry name" value="SLR1880 PROTEIN"/>
    <property type="match status" value="1"/>
</dbReference>
<dbReference type="SUPFAM" id="SSF56112">
    <property type="entry name" value="Protein kinase-like (PK-like)"/>
    <property type="match status" value="1"/>
</dbReference>
<accession>A0A4Q0XHH7</accession>
<dbReference type="Gene3D" id="3.90.1200.10">
    <property type="match status" value="1"/>
</dbReference>
<dbReference type="Pfam" id="PF01636">
    <property type="entry name" value="APH"/>
    <property type="match status" value="1"/>
</dbReference>
<name>A0A4Q0XHH7_9FLAO</name>
<dbReference type="InterPro" id="IPR011009">
    <property type="entry name" value="Kinase-like_dom_sf"/>
</dbReference>
<dbReference type="EMBL" id="SDDZ01000007">
    <property type="protein sequence ID" value="RXJ49439.1"/>
    <property type="molecule type" value="Genomic_DNA"/>
</dbReference>
<dbReference type="InterPro" id="IPR002575">
    <property type="entry name" value="Aminoglycoside_PTrfase"/>
</dbReference>
<reference evidence="2 3" key="1">
    <citation type="submission" date="2019-01" db="EMBL/GenBank/DDBJ databases">
        <title>Genome sequence of the Antarctic species Gelidibacter gilvus ACAM 158(T).</title>
        <authorList>
            <person name="Bowman J.P."/>
        </authorList>
    </citation>
    <scope>NUCLEOTIDE SEQUENCE [LARGE SCALE GENOMIC DNA]</scope>
    <source>
        <strain evidence="2 3">IC158</strain>
    </source>
</reference>
<gene>
    <name evidence="2" type="ORF">ESZ48_12555</name>
</gene>
<dbReference type="InterPro" id="IPR050249">
    <property type="entry name" value="Pseudomonas-type_ThrB"/>
</dbReference>
<keyword evidence="2" id="KW-0808">Transferase</keyword>
<organism evidence="2 3">
    <name type="scientific">Gelidibacter gilvus</name>
    <dbReference type="NCBI Taxonomy" id="59602"/>
    <lineage>
        <taxon>Bacteria</taxon>
        <taxon>Pseudomonadati</taxon>
        <taxon>Bacteroidota</taxon>
        <taxon>Flavobacteriia</taxon>
        <taxon>Flavobacteriales</taxon>
        <taxon>Flavobacteriaceae</taxon>
        <taxon>Gelidibacter</taxon>
    </lineage>
</organism>
<sequence>MIAERLKYIFGQFEHDAEFDSYKELASGHINDTYLIKTKEKPYFVLQRINHGVFKDVPGLIENKMLISNHIKDKLGHLSPKKQNRRILRFYMTKSGDSFYRGDEGNYWNLMHFIDKSVTHLSVSNETIAYEGGRLLGQFLTLTNDFDASKLTEVIPKFHDMPFRYWEFEEAKRKAAPERLEKAKAQIELVANAKEEMHILQHLKESGDIKLRVTHNDTKISNVLFNKRDKGLCLIDLDTVMPGIVHYDFGDAIRTICNTAAEDEANLDLVEFNVDYYNAYTKGFLKKMGKYLTPIELKYLPLGAKTMIFIIGLRFLTDYLNGDIYFKTKYADHNLDRAKNQFKLLQSLSEKLGV</sequence>